<evidence type="ECO:0000256" key="1">
    <source>
        <dbReference type="ARBA" id="ARBA00022679"/>
    </source>
</evidence>
<dbReference type="InterPro" id="IPR055259">
    <property type="entry name" value="YkvP/CgeB_Glyco_trans-like"/>
</dbReference>
<protein>
    <submittedName>
        <fullName evidence="3">Glycosyl transferase</fullName>
    </submittedName>
</protein>
<dbReference type="Gene3D" id="3.40.50.2000">
    <property type="entry name" value="Glycogen Phosphorylase B"/>
    <property type="match status" value="1"/>
</dbReference>
<name>A0A2G1DE66_9BACT</name>
<evidence type="ECO:0000259" key="2">
    <source>
        <dbReference type="Pfam" id="PF13524"/>
    </source>
</evidence>
<gene>
    <name evidence="3" type="ORF">CPU12_13855</name>
</gene>
<evidence type="ECO:0000313" key="4">
    <source>
        <dbReference type="Proteomes" id="UP000221222"/>
    </source>
</evidence>
<dbReference type="Proteomes" id="UP000221222">
    <property type="component" value="Unassembled WGS sequence"/>
</dbReference>
<reference evidence="3 4" key="1">
    <citation type="submission" date="2017-09" db="EMBL/GenBank/DDBJ databases">
        <title>Arcobacter canalis sp. nov., a new species isolated from a water canal contaminated with urban sewage.</title>
        <authorList>
            <person name="Perez-Cataluna A."/>
            <person name="Salas-Masso N."/>
            <person name="Figueras M.J."/>
        </authorList>
    </citation>
    <scope>NUCLEOTIDE SEQUENCE [LARGE SCALE GENOMIC DNA]</scope>
    <source>
        <strain evidence="3 4">F98-3</strain>
    </source>
</reference>
<proteinExistence type="predicted"/>
<dbReference type="RefSeq" id="WP_119184429.1">
    <property type="nucleotide sequence ID" value="NZ_NXFY01000085.1"/>
</dbReference>
<dbReference type="PANTHER" id="PTHR46401">
    <property type="entry name" value="GLYCOSYLTRANSFERASE WBBK-RELATED"/>
    <property type="match status" value="1"/>
</dbReference>
<comment type="caution">
    <text evidence="3">The sequence shown here is derived from an EMBL/GenBank/DDBJ whole genome shotgun (WGS) entry which is preliminary data.</text>
</comment>
<evidence type="ECO:0000313" key="3">
    <source>
        <dbReference type="EMBL" id="PHO16785.1"/>
    </source>
</evidence>
<dbReference type="SUPFAM" id="SSF53756">
    <property type="entry name" value="UDP-Glycosyltransferase/glycogen phosphorylase"/>
    <property type="match status" value="1"/>
</dbReference>
<feature type="domain" description="Spore protein YkvP/CgeB glycosyl transferase-like" evidence="2">
    <location>
        <begin position="1"/>
        <end position="77"/>
    </location>
</feature>
<dbReference type="GO" id="GO:0009103">
    <property type="term" value="P:lipopolysaccharide biosynthetic process"/>
    <property type="evidence" value="ECO:0007669"/>
    <property type="project" value="TreeGrafter"/>
</dbReference>
<dbReference type="PANTHER" id="PTHR46401:SF2">
    <property type="entry name" value="GLYCOSYLTRANSFERASE WBBK-RELATED"/>
    <property type="match status" value="1"/>
</dbReference>
<dbReference type="EMBL" id="NXFY01000085">
    <property type="protein sequence ID" value="PHO16785.1"/>
    <property type="molecule type" value="Genomic_DNA"/>
</dbReference>
<keyword evidence="4" id="KW-1185">Reference proteome</keyword>
<feature type="non-terminal residue" evidence="3">
    <location>
        <position position="1"/>
    </location>
</feature>
<organism evidence="3 4">
    <name type="scientific">Malaciobacter molluscorum LMG 25693</name>
    <dbReference type="NCBI Taxonomy" id="870501"/>
    <lineage>
        <taxon>Bacteria</taxon>
        <taxon>Pseudomonadati</taxon>
        <taxon>Campylobacterota</taxon>
        <taxon>Epsilonproteobacteria</taxon>
        <taxon>Campylobacterales</taxon>
        <taxon>Arcobacteraceae</taxon>
        <taxon>Malaciobacter</taxon>
    </lineage>
</organism>
<sequence length="83" mass="9749">EYMSSKKAIVCSNFKVVYEALNDECALLVDSSDINAWEKAVNELIDNKEKRENLANNAYEKFLKYHTWSARAEKILEYIKKNR</sequence>
<accession>A0A2G1DE66</accession>
<dbReference type="AlphaFoldDB" id="A0A2G1DE66"/>
<dbReference type="GO" id="GO:0016757">
    <property type="term" value="F:glycosyltransferase activity"/>
    <property type="evidence" value="ECO:0007669"/>
    <property type="project" value="TreeGrafter"/>
</dbReference>
<keyword evidence="1 3" id="KW-0808">Transferase</keyword>
<dbReference type="Pfam" id="PF13524">
    <property type="entry name" value="Glyco_trans_1_2"/>
    <property type="match status" value="1"/>
</dbReference>